<dbReference type="AlphaFoldDB" id="A0A7J7MUG0"/>
<evidence type="ECO:0000313" key="1">
    <source>
        <dbReference type="EMBL" id="KAF6158523.1"/>
    </source>
</evidence>
<name>A0A7J7MUG0_9MAGN</name>
<dbReference type="EMBL" id="JACGCM010001219">
    <property type="protein sequence ID" value="KAF6158523.1"/>
    <property type="molecule type" value="Genomic_DNA"/>
</dbReference>
<keyword evidence="2" id="KW-1185">Reference proteome</keyword>
<protein>
    <submittedName>
        <fullName evidence="1">Uncharacterized protein</fullName>
    </submittedName>
</protein>
<evidence type="ECO:0000313" key="2">
    <source>
        <dbReference type="Proteomes" id="UP000541444"/>
    </source>
</evidence>
<dbReference type="Gene3D" id="3.40.50.150">
    <property type="entry name" value="Vaccinia Virus protein VP39"/>
    <property type="match status" value="1"/>
</dbReference>
<dbReference type="OrthoDB" id="411785at2759"/>
<reference evidence="1 2" key="1">
    <citation type="journal article" date="2020" name="IScience">
        <title>Genome Sequencing of the Endangered Kingdonia uniflora (Circaeasteraceae, Ranunculales) Reveals Potential Mechanisms of Evolutionary Specialization.</title>
        <authorList>
            <person name="Sun Y."/>
            <person name="Deng T."/>
            <person name="Zhang A."/>
            <person name="Moore M.J."/>
            <person name="Landis J.B."/>
            <person name="Lin N."/>
            <person name="Zhang H."/>
            <person name="Zhang X."/>
            <person name="Huang J."/>
            <person name="Zhang X."/>
            <person name="Sun H."/>
            <person name="Wang H."/>
        </authorList>
    </citation>
    <scope>NUCLEOTIDE SEQUENCE [LARGE SCALE GENOMIC DNA]</scope>
    <source>
        <strain evidence="1">TB1705</strain>
        <tissue evidence="1">Leaf</tissue>
    </source>
</reference>
<dbReference type="InterPro" id="IPR029063">
    <property type="entry name" value="SAM-dependent_MTases_sf"/>
</dbReference>
<feature type="non-terminal residue" evidence="1">
    <location>
        <position position="1"/>
    </location>
</feature>
<comment type="caution">
    <text evidence="1">The sequence shown here is derived from an EMBL/GenBank/DDBJ whole genome shotgun (WGS) entry which is preliminary data.</text>
</comment>
<dbReference type="Proteomes" id="UP000541444">
    <property type="component" value="Unassembled WGS sequence"/>
</dbReference>
<proteinExistence type="predicted"/>
<organism evidence="1 2">
    <name type="scientific">Kingdonia uniflora</name>
    <dbReference type="NCBI Taxonomy" id="39325"/>
    <lineage>
        <taxon>Eukaryota</taxon>
        <taxon>Viridiplantae</taxon>
        <taxon>Streptophyta</taxon>
        <taxon>Embryophyta</taxon>
        <taxon>Tracheophyta</taxon>
        <taxon>Spermatophyta</taxon>
        <taxon>Magnoliopsida</taxon>
        <taxon>Ranunculales</taxon>
        <taxon>Circaeasteraceae</taxon>
        <taxon>Kingdonia</taxon>
    </lineage>
</organism>
<gene>
    <name evidence="1" type="ORF">GIB67_040037</name>
</gene>
<sequence>GVDQRLFERLGYLRAKISGSCQKVVRTTKATGSPHTERYIKLQQHQLWIMETQNTGTSVTYKKNPEEFLTWYQSYSAHRPLIHKHIPNRNTSSKVLVVGCGNSGTLDSLMCGTSGPLSATRMLGEVCRLPP</sequence>
<accession>A0A7J7MUG0</accession>